<evidence type="ECO:0000256" key="4">
    <source>
        <dbReference type="ARBA" id="ARBA00022989"/>
    </source>
</evidence>
<evidence type="ECO:0000256" key="2">
    <source>
        <dbReference type="ARBA" id="ARBA00022475"/>
    </source>
</evidence>
<dbReference type="PANTHER" id="PTHR10010:SF46">
    <property type="entry name" value="SODIUM-DEPENDENT PHOSPHATE TRANSPORT PROTEIN 2B"/>
    <property type="match status" value="1"/>
</dbReference>
<keyword evidence="5 6" id="KW-0472">Membrane</keyword>
<feature type="transmembrane region" description="Helical" evidence="6">
    <location>
        <begin position="172"/>
        <end position="198"/>
    </location>
</feature>
<reference evidence="7 8" key="1">
    <citation type="submission" date="2021-10" db="EMBL/GenBank/DDBJ databases">
        <title>Draft genome of Aestuariibacter halophilus JC2043.</title>
        <authorList>
            <person name="Emsley S.A."/>
            <person name="Pfannmuller K.M."/>
            <person name="Ushijima B."/>
            <person name="Saw J.H."/>
            <person name="Videau P."/>
        </authorList>
    </citation>
    <scope>NUCLEOTIDE SEQUENCE [LARGE SCALE GENOMIC DNA]</scope>
    <source>
        <strain evidence="7 8">JC2043</strain>
    </source>
</reference>
<feature type="transmembrane region" description="Helical" evidence="6">
    <location>
        <begin position="103"/>
        <end position="124"/>
    </location>
</feature>
<evidence type="ECO:0000256" key="1">
    <source>
        <dbReference type="ARBA" id="ARBA00004651"/>
    </source>
</evidence>
<name>A0ABS8G5Y8_9ALTE</name>
<evidence type="ECO:0000256" key="6">
    <source>
        <dbReference type="SAM" id="Phobius"/>
    </source>
</evidence>
<feature type="transmembrane region" description="Helical" evidence="6">
    <location>
        <begin position="210"/>
        <end position="231"/>
    </location>
</feature>
<comment type="caution">
    <text evidence="7">The sequence shown here is derived from an EMBL/GenBank/DDBJ whole genome shotgun (WGS) entry which is preliminary data.</text>
</comment>
<feature type="transmembrane region" description="Helical" evidence="6">
    <location>
        <begin position="130"/>
        <end position="152"/>
    </location>
</feature>
<feature type="transmembrane region" description="Helical" evidence="6">
    <location>
        <begin position="69"/>
        <end position="91"/>
    </location>
</feature>
<dbReference type="Proteomes" id="UP001520878">
    <property type="component" value="Unassembled WGS sequence"/>
</dbReference>
<evidence type="ECO:0000256" key="3">
    <source>
        <dbReference type="ARBA" id="ARBA00022692"/>
    </source>
</evidence>
<feature type="transmembrane region" description="Helical" evidence="6">
    <location>
        <begin position="6"/>
        <end position="25"/>
    </location>
</feature>
<keyword evidence="3 6" id="KW-0812">Transmembrane</keyword>
<dbReference type="RefSeq" id="WP_229158313.1">
    <property type="nucleotide sequence ID" value="NZ_JAJEWP010000001.1"/>
</dbReference>
<gene>
    <name evidence="7" type="ORF">LJ739_06640</name>
</gene>
<sequence length="536" mass="59263">MEYIHVFMTAVTAIILFIFGLENFSKEIERISGEHFRKSLSNATRIPVVGLLIGALVTMVIQSSSATSVITISLVNAGVLSFKNSIGIVFGSNVGTTITAQLVAFKLTSFAPLLIVIGFVVSLLHSKLAIFGKAIFYFGFVFFSLNLIADTLAPLQSNPVLVEWLTEPQNPLYGILVGCIFTAIVQSSSVTTGLAIVFAQQGLLGLENAVPLLLGANIGTTATATIAVFNMDVAAKKVAMSHFLFNVGGVLLALPFLLLFGHHLADVTVEPAIALAFIHLLFNVSASVIFILLINPFKRLIDMMLGEGKMEFERLALPVFDPEEPFEQVQDKLQASAGALFDFLQENYNIVTLSIETNYRGVFEAGGKRIEYIDFVKAEHIHYFSEVVTVIKDEEESRQLIKLINQFDYLFQIHDSISDLYESKKVLNEHYIELKSDVLLLVRTLSSQTLAFFERIGDAMREEEPPNLKSAAKELQHSIDQANRNLLLLLVDPKREDAGALTNFITYTQRLKDKLNNFTSLRIKQDSDKPSESANA</sequence>
<accession>A0ABS8G5Y8</accession>
<proteinExistence type="predicted"/>
<protein>
    <submittedName>
        <fullName evidence="7">Na/Pi symporter</fullName>
    </submittedName>
</protein>
<dbReference type="Pfam" id="PF02690">
    <property type="entry name" value="Na_Pi_cotrans"/>
    <property type="match status" value="2"/>
</dbReference>
<dbReference type="NCBIfam" id="NF037997">
    <property type="entry name" value="Na_Pi_symport"/>
    <property type="match status" value="1"/>
</dbReference>
<evidence type="ECO:0000313" key="7">
    <source>
        <dbReference type="EMBL" id="MCC2615913.1"/>
    </source>
</evidence>
<dbReference type="PANTHER" id="PTHR10010">
    <property type="entry name" value="SOLUTE CARRIER FAMILY 34 SODIUM PHOSPHATE , MEMBER 2-RELATED"/>
    <property type="match status" value="1"/>
</dbReference>
<keyword evidence="8" id="KW-1185">Reference proteome</keyword>
<feature type="transmembrane region" description="Helical" evidence="6">
    <location>
        <begin position="272"/>
        <end position="294"/>
    </location>
</feature>
<dbReference type="EMBL" id="JAJEWP010000001">
    <property type="protein sequence ID" value="MCC2615913.1"/>
    <property type="molecule type" value="Genomic_DNA"/>
</dbReference>
<keyword evidence="2" id="KW-1003">Cell membrane</keyword>
<organism evidence="7 8">
    <name type="scientific">Fluctibacter halophilus</name>
    <dbReference type="NCBI Taxonomy" id="226011"/>
    <lineage>
        <taxon>Bacteria</taxon>
        <taxon>Pseudomonadati</taxon>
        <taxon>Pseudomonadota</taxon>
        <taxon>Gammaproteobacteria</taxon>
        <taxon>Alteromonadales</taxon>
        <taxon>Alteromonadaceae</taxon>
        <taxon>Fluctibacter</taxon>
    </lineage>
</organism>
<dbReference type="InterPro" id="IPR003841">
    <property type="entry name" value="Na/Pi_transpt"/>
</dbReference>
<comment type="subcellular location">
    <subcellularLocation>
        <location evidence="1">Cell membrane</location>
        <topology evidence="1">Multi-pass membrane protein</topology>
    </subcellularLocation>
</comment>
<dbReference type="NCBIfam" id="TIGR00704">
    <property type="entry name" value="NaPi_cotrn_rel"/>
    <property type="match status" value="1"/>
</dbReference>
<feature type="transmembrane region" description="Helical" evidence="6">
    <location>
        <begin position="46"/>
        <end position="63"/>
    </location>
</feature>
<evidence type="ECO:0000313" key="8">
    <source>
        <dbReference type="Proteomes" id="UP001520878"/>
    </source>
</evidence>
<dbReference type="InterPro" id="IPR004633">
    <property type="entry name" value="NaPi_cotrn-rel/YqeW-like"/>
</dbReference>
<evidence type="ECO:0000256" key="5">
    <source>
        <dbReference type="ARBA" id="ARBA00023136"/>
    </source>
</evidence>
<feature type="transmembrane region" description="Helical" evidence="6">
    <location>
        <begin position="243"/>
        <end position="260"/>
    </location>
</feature>
<keyword evidence="4 6" id="KW-1133">Transmembrane helix</keyword>